<evidence type="ECO:0000313" key="1">
    <source>
        <dbReference type="EMBL" id="MDT2760412.1"/>
    </source>
</evidence>
<dbReference type="Proteomes" id="UP001181046">
    <property type="component" value="Unassembled WGS sequence"/>
</dbReference>
<sequence>MNTKQLVPSYYQAACFYANRGNQERANALFDEGIQTLLEVNVIDGLEELFFEKAVIQDNPNEQRELLKQADHYAKLNENLSLKRLIQERLASI</sequence>
<keyword evidence="2" id="KW-1185">Reference proteome</keyword>
<dbReference type="RefSeq" id="WP_239585182.1">
    <property type="nucleotide sequence ID" value="NZ_BJDX01000016.1"/>
</dbReference>
<comment type="caution">
    <text evidence="1">The sequence shown here is derived from an EMBL/GenBank/DDBJ whole genome shotgun (WGS) entry which is preliminary data.</text>
</comment>
<dbReference type="EMBL" id="JARQAJ010000008">
    <property type="protein sequence ID" value="MDT2760412.1"/>
    <property type="molecule type" value="Genomic_DNA"/>
</dbReference>
<protein>
    <recommendedName>
        <fullName evidence="3">Tetratricopeptide repeat protein</fullName>
    </recommendedName>
</protein>
<proteinExistence type="predicted"/>
<name>A0ABU3FCK2_9ENTE</name>
<dbReference type="Gene3D" id="1.25.40.10">
    <property type="entry name" value="Tetratricopeptide repeat domain"/>
    <property type="match status" value="1"/>
</dbReference>
<dbReference type="InterPro" id="IPR011990">
    <property type="entry name" value="TPR-like_helical_dom_sf"/>
</dbReference>
<accession>A0ABU3FCK2</accession>
<reference evidence="1" key="1">
    <citation type="submission" date="2023-03" db="EMBL/GenBank/DDBJ databases">
        <authorList>
            <person name="Shen W."/>
            <person name="Cai J."/>
        </authorList>
    </citation>
    <scope>NUCLEOTIDE SEQUENCE</scope>
    <source>
        <strain evidence="1">P66-3</strain>
    </source>
</reference>
<gene>
    <name evidence="1" type="ORF">P7H27_11630</name>
</gene>
<organism evidence="1 2">
    <name type="scientific">Enterococcus xiangfangensis</name>
    <dbReference type="NCBI Taxonomy" id="1296537"/>
    <lineage>
        <taxon>Bacteria</taxon>
        <taxon>Bacillati</taxon>
        <taxon>Bacillota</taxon>
        <taxon>Bacilli</taxon>
        <taxon>Lactobacillales</taxon>
        <taxon>Enterococcaceae</taxon>
        <taxon>Enterococcus</taxon>
    </lineage>
</organism>
<evidence type="ECO:0008006" key="3">
    <source>
        <dbReference type="Google" id="ProtNLM"/>
    </source>
</evidence>
<evidence type="ECO:0000313" key="2">
    <source>
        <dbReference type="Proteomes" id="UP001181046"/>
    </source>
</evidence>